<evidence type="ECO:0000256" key="2">
    <source>
        <dbReference type="SAM" id="Phobius"/>
    </source>
</evidence>
<evidence type="ECO:0000313" key="4">
    <source>
        <dbReference type="Proteomes" id="UP001589700"/>
    </source>
</evidence>
<evidence type="ECO:0000256" key="1">
    <source>
        <dbReference type="SAM" id="MobiDB-lite"/>
    </source>
</evidence>
<keyword evidence="4" id="KW-1185">Reference proteome</keyword>
<dbReference type="Pfam" id="PF20176">
    <property type="entry name" value="DUF6541"/>
    <property type="match status" value="1"/>
</dbReference>
<feature type="transmembrane region" description="Helical" evidence="2">
    <location>
        <begin position="54"/>
        <end position="81"/>
    </location>
</feature>
<feature type="compositionally biased region" description="Basic residues" evidence="1">
    <location>
        <begin position="104"/>
        <end position="125"/>
    </location>
</feature>
<protein>
    <submittedName>
        <fullName evidence="3">DUF6541 family protein</fullName>
    </submittedName>
</protein>
<organism evidence="3 4">
    <name type="scientific">Dietzia aerolata</name>
    <dbReference type="NCBI Taxonomy" id="595984"/>
    <lineage>
        <taxon>Bacteria</taxon>
        <taxon>Bacillati</taxon>
        <taxon>Actinomycetota</taxon>
        <taxon>Actinomycetes</taxon>
        <taxon>Mycobacteriales</taxon>
        <taxon>Dietziaceae</taxon>
        <taxon>Dietzia</taxon>
    </lineage>
</organism>
<feature type="transmembrane region" description="Helical" evidence="2">
    <location>
        <begin position="540"/>
        <end position="558"/>
    </location>
</feature>
<feature type="transmembrane region" description="Helical" evidence="2">
    <location>
        <begin position="331"/>
        <end position="359"/>
    </location>
</feature>
<sequence length="738" mass="78435">MMTLLALLVLPGTIIGIAAQLPLRLAVTTSIPVSFGVAAIAGYVFGRLGVTWTLIGYVVATAAVAAVVGVVGLLIVGVGWFRRRRRARRGAGAGGGGGADSGSRTRRRGRGPRRLRGRGRGRGRGQRSSDPDSLGSLGSSRRASWWWLLPGSAVLVSAWLIGQMILTELSATPGGTANVFQGWDAHWHANYIRFIHDEGLASPDHAGILRYPENGATLYYPSTWHAIAALVMALRGIGAVETYNLVQIGSVAVVFPLGVAALAWLITHRRYSRPVVATSAAVAAMATALFPGLPYIEVMVAATPSAVANGLAGLGAAVVVAAVGDRRLIPAAALGLVGIGGVHPSGMVTVAVIVLFWWLFEGLWSPVRGRLRDFLVLAGIGLAGILTLLPQILTVSEEADDISAFEFEINADRAATWGKAVALQVRHVQDFGVRWVLLSLAALGVIVMLRRLIFWPILLWGGLLVVTVNAMGQFGNWTGGTLRFMGSVFYNDPRRIGVVMAVIVAAAVGVGVGATVQLLAGWLGRLIDPITDPDGRGVTGLRVGVAMAAIVAVGSWVVQAAPEYAVAAGSNQRWDRLVDDHDRRAFHWLTEQPQAYSGLIYTNPDEGSGWMYATDGLPSTSRHYLAPVDTAPLTSELFNTMDEAGLDPEVDAALAELGVTYVYISPPNYWGFQKPNDHLLELDETPGLAKVYSDGQVRIFAVRAAFTDAELAQILANSPFPPDQRTPLTRADTVTGRP</sequence>
<feature type="transmembrane region" description="Helical" evidence="2">
    <location>
        <begin position="455"/>
        <end position="475"/>
    </location>
</feature>
<keyword evidence="2" id="KW-1133">Transmembrane helix</keyword>
<feature type="region of interest" description="Disordered" evidence="1">
    <location>
        <begin position="89"/>
        <end position="138"/>
    </location>
</feature>
<feature type="transmembrane region" description="Helical" evidence="2">
    <location>
        <begin position="145"/>
        <end position="166"/>
    </location>
</feature>
<proteinExistence type="predicted"/>
<feature type="transmembrane region" description="Helical" evidence="2">
    <location>
        <begin position="302"/>
        <end position="324"/>
    </location>
</feature>
<name>A0ABV5JTC8_9ACTN</name>
<keyword evidence="2" id="KW-0812">Transmembrane</keyword>
<accession>A0ABV5JTC8</accession>
<gene>
    <name evidence="3" type="ORF">ACFFVD_13880</name>
</gene>
<dbReference type="EMBL" id="JBHMDY010000008">
    <property type="protein sequence ID" value="MFB9260891.1"/>
    <property type="molecule type" value="Genomic_DNA"/>
</dbReference>
<dbReference type="Proteomes" id="UP001589700">
    <property type="component" value="Unassembled WGS sequence"/>
</dbReference>
<dbReference type="RefSeq" id="WP_380024001.1">
    <property type="nucleotide sequence ID" value="NZ_JBHMDY010000008.1"/>
</dbReference>
<evidence type="ECO:0000313" key="3">
    <source>
        <dbReference type="EMBL" id="MFB9260891.1"/>
    </source>
</evidence>
<feature type="transmembrane region" description="Helical" evidence="2">
    <location>
        <begin position="496"/>
        <end position="520"/>
    </location>
</feature>
<feature type="compositionally biased region" description="Low complexity" evidence="1">
    <location>
        <begin position="126"/>
        <end position="138"/>
    </location>
</feature>
<comment type="caution">
    <text evidence="3">The sequence shown here is derived from an EMBL/GenBank/DDBJ whole genome shotgun (WGS) entry which is preliminary data.</text>
</comment>
<feature type="compositionally biased region" description="Gly residues" evidence="1">
    <location>
        <begin position="91"/>
        <end position="100"/>
    </location>
</feature>
<feature type="transmembrane region" description="Helical" evidence="2">
    <location>
        <begin position="245"/>
        <end position="266"/>
    </location>
</feature>
<dbReference type="InterPro" id="IPR046671">
    <property type="entry name" value="DUF6541"/>
</dbReference>
<feature type="transmembrane region" description="Helical" evidence="2">
    <location>
        <begin position="371"/>
        <end position="389"/>
    </location>
</feature>
<feature type="transmembrane region" description="Helical" evidence="2">
    <location>
        <begin position="275"/>
        <end position="296"/>
    </location>
</feature>
<keyword evidence="2" id="KW-0472">Membrane</keyword>
<feature type="region of interest" description="Disordered" evidence="1">
    <location>
        <begin position="717"/>
        <end position="738"/>
    </location>
</feature>
<reference evidence="3 4" key="1">
    <citation type="submission" date="2024-09" db="EMBL/GenBank/DDBJ databases">
        <authorList>
            <person name="Sun Q."/>
            <person name="Mori K."/>
        </authorList>
    </citation>
    <scope>NUCLEOTIDE SEQUENCE [LARGE SCALE GENOMIC DNA]</scope>
    <source>
        <strain evidence="3 4">CCM 7659</strain>
    </source>
</reference>
<feature type="transmembrane region" description="Helical" evidence="2">
    <location>
        <begin position="431"/>
        <end position="449"/>
    </location>
</feature>